<accession>A0ABX0UR15</accession>
<comment type="caution">
    <text evidence="1">The sequence shown here is derived from an EMBL/GenBank/DDBJ whole genome shotgun (WGS) entry which is preliminary data.</text>
</comment>
<proteinExistence type="predicted"/>
<sequence>MDLEKWIEKLDILQKYRYEYVREKNHLAAGKKKNAKGHKETMKRYQILTESLTKGSSELRDFFSGNFDDVGKLESLMILKRTRILSMILINFLMPLTRE</sequence>
<name>A0ABX0UR15_9BACT</name>
<gene>
    <name evidence="1" type="ORF">FHS68_004616</name>
</gene>
<dbReference type="EMBL" id="JAASQJ010000005">
    <property type="protein sequence ID" value="NIJ55427.1"/>
    <property type="molecule type" value="Genomic_DNA"/>
</dbReference>
<evidence type="ECO:0000313" key="2">
    <source>
        <dbReference type="Proteomes" id="UP001179181"/>
    </source>
</evidence>
<keyword evidence="2" id="KW-1185">Reference proteome</keyword>
<organism evidence="1 2">
    <name type="scientific">Dyadobacter arcticus</name>
    <dbReference type="NCBI Taxonomy" id="1078754"/>
    <lineage>
        <taxon>Bacteria</taxon>
        <taxon>Pseudomonadati</taxon>
        <taxon>Bacteroidota</taxon>
        <taxon>Cytophagia</taxon>
        <taxon>Cytophagales</taxon>
        <taxon>Spirosomataceae</taxon>
        <taxon>Dyadobacter</taxon>
    </lineage>
</organism>
<dbReference type="RefSeq" id="WP_167275219.1">
    <property type="nucleotide sequence ID" value="NZ_JAASQJ010000005.1"/>
</dbReference>
<dbReference type="Proteomes" id="UP001179181">
    <property type="component" value="Unassembled WGS sequence"/>
</dbReference>
<protein>
    <submittedName>
        <fullName evidence="1">Uncharacterized protein</fullName>
    </submittedName>
</protein>
<reference evidence="1 2" key="1">
    <citation type="submission" date="2020-03" db="EMBL/GenBank/DDBJ databases">
        <title>Genomic Encyclopedia of Type Strains, Phase IV (KMG-IV): sequencing the most valuable type-strain genomes for metagenomic binning, comparative biology and taxonomic classification.</title>
        <authorList>
            <person name="Goeker M."/>
        </authorList>
    </citation>
    <scope>NUCLEOTIDE SEQUENCE [LARGE SCALE GENOMIC DNA]</scope>
    <source>
        <strain evidence="1 2">DSM 102865</strain>
    </source>
</reference>
<evidence type="ECO:0000313" key="1">
    <source>
        <dbReference type="EMBL" id="NIJ55427.1"/>
    </source>
</evidence>